<feature type="region of interest" description="Disordered" evidence="1">
    <location>
        <begin position="1"/>
        <end position="107"/>
    </location>
</feature>
<name>A0A8X7BPD2_9ARAC</name>
<dbReference type="Proteomes" id="UP000886998">
    <property type="component" value="Unassembled WGS sequence"/>
</dbReference>
<dbReference type="EMBL" id="BMAV01001475">
    <property type="protein sequence ID" value="GFY39646.1"/>
    <property type="molecule type" value="Genomic_DNA"/>
</dbReference>
<gene>
    <name evidence="2" type="ORF">TNIN_158741</name>
</gene>
<accession>A0A8X7BPD2</accession>
<dbReference type="AlphaFoldDB" id="A0A8X7BPD2"/>
<feature type="compositionally biased region" description="Polar residues" evidence="1">
    <location>
        <begin position="96"/>
        <end position="107"/>
    </location>
</feature>
<keyword evidence="3" id="KW-1185">Reference proteome</keyword>
<reference evidence="2" key="1">
    <citation type="submission" date="2020-08" db="EMBL/GenBank/DDBJ databases">
        <title>Multicomponent nature underlies the extraordinary mechanical properties of spider dragline silk.</title>
        <authorList>
            <person name="Kono N."/>
            <person name="Nakamura H."/>
            <person name="Mori M."/>
            <person name="Yoshida Y."/>
            <person name="Ohtoshi R."/>
            <person name="Malay A.D."/>
            <person name="Moran D.A.P."/>
            <person name="Tomita M."/>
            <person name="Numata K."/>
            <person name="Arakawa K."/>
        </authorList>
    </citation>
    <scope>NUCLEOTIDE SEQUENCE</scope>
</reference>
<feature type="region of interest" description="Disordered" evidence="1">
    <location>
        <begin position="218"/>
        <end position="257"/>
    </location>
</feature>
<feature type="compositionally biased region" description="Polar residues" evidence="1">
    <location>
        <begin position="224"/>
        <end position="235"/>
    </location>
</feature>
<comment type="caution">
    <text evidence="2">The sequence shown here is derived from an EMBL/GenBank/DDBJ whole genome shotgun (WGS) entry which is preliminary data.</text>
</comment>
<organism evidence="2 3">
    <name type="scientific">Trichonephila inaurata madagascariensis</name>
    <dbReference type="NCBI Taxonomy" id="2747483"/>
    <lineage>
        <taxon>Eukaryota</taxon>
        <taxon>Metazoa</taxon>
        <taxon>Ecdysozoa</taxon>
        <taxon>Arthropoda</taxon>
        <taxon>Chelicerata</taxon>
        <taxon>Arachnida</taxon>
        <taxon>Araneae</taxon>
        <taxon>Araneomorphae</taxon>
        <taxon>Entelegynae</taxon>
        <taxon>Araneoidea</taxon>
        <taxon>Nephilidae</taxon>
        <taxon>Trichonephila</taxon>
        <taxon>Trichonephila inaurata</taxon>
    </lineage>
</organism>
<evidence type="ECO:0000313" key="2">
    <source>
        <dbReference type="EMBL" id="GFY39646.1"/>
    </source>
</evidence>
<sequence>MHRDKYVRSESDSDTSGVEDHPLAHTSEHAPSKSDQHMGRLTPKKGPLTKKDIKSSVKKMKTKISDSSSEVPCTVADVSKSRRHSSVATLPLRESPQISSSNVNETLNTSVKRSQSCVKDIKRITLKIPRPSSNLVITTPEIHNEEGPLRKKPSSVTKKIHVSKTGTEPFQPCIDSTKDTRQIIQNQRNYAESDSDASTVEYTLTHASKYLTSKIDQHTRLVSPKNQNDIGNNGFSGIDMSPVKNKKKRNSENNFRL</sequence>
<proteinExistence type="predicted"/>
<feature type="compositionally biased region" description="Basic and acidic residues" evidence="1">
    <location>
        <begin position="18"/>
        <end position="38"/>
    </location>
</feature>
<protein>
    <submittedName>
        <fullName evidence="2">Uncharacterized protein</fullName>
    </submittedName>
</protein>
<feature type="compositionally biased region" description="Basic and acidic residues" evidence="1">
    <location>
        <begin position="1"/>
        <end position="11"/>
    </location>
</feature>
<evidence type="ECO:0000313" key="3">
    <source>
        <dbReference type="Proteomes" id="UP000886998"/>
    </source>
</evidence>
<evidence type="ECO:0000256" key="1">
    <source>
        <dbReference type="SAM" id="MobiDB-lite"/>
    </source>
</evidence>